<dbReference type="SUPFAM" id="SSF51445">
    <property type="entry name" value="(Trans)glycosidases"/>
    <property type="match status" value="1"/>
</dbReference>
<sequence>MKKLFSMLTALLVSLQLAAQSQGWPAGYGGVMLQGFYWDSFADSKWTALESQADELSRYFSLIWVPQSGRCLNATSMGYDPYCYFDQNSSFGTAAELKRMIATFKAKGLGTMADIVVNHHNTRGWWEFPLETYNGTAYQLKTTDITADDDSRNAGYVTAEQAKKDGVTLGAHRDDGEDWPGMRDLDHNSANVKAVVKAYEQFLLKEMGYVGFRYDMVKGFAGAHVADYNDAAGVEYSVGECWDGLYRVKNWIAATGRKSAAFDFPFRYNVRDAIRERNWTKLNSSDNLVHDADYRRYSVTFVENHDTEKRSNGEGQDPIGADTLAANAYMLAMPGTPCVFFKHWLACKQDIKAMIDVRKMAGITNTSDYAFLLNSSRNHVAVQSTGRRKLIAVIGSTENYAPDGAQFTKVLQGYHYAYYLSNDAETAFIDRASGEYQNEVKVLLSAVTARSGARLVYTTDGSTPTATHGTQVSGGTSLTLTDNCTLTVGLLVGGVVTGVCQRDYQISRFDAYDIKVYVRADEAGAAWTAATAGMNFWTWGGDGSHGPAKNTWPGDKVTVKETVDGKQWFVKTFRINSPTDCVNFVFSVGSGAPQTVDIDNIRTTTFLTIGPSIDSNGKYRFKTITTGIRSVTESKSSHDDNWYNLRGQRVEKPLPPGIYIHDGRKVAVSR</sequence>
<dbReference type="Gene3D" id="3.20.20.80">
    <property type="entry name" value="Glycosidases"/>
    <property type="match status" value="1"/>
</dbReference>
<gene>
    <name evidence="3" type="ORF">HMPREF9135_1198</name>
</gene>
<proteinExistence type="predicted"/>
<dbReference type="InterPro" id="IPR059177">
    <property type="entry name" value="GH29D-like_dom"/>
</dbReference>
<dbReference type="RefSeq" id="WP_021589895.1">
    <property type="nucleotide sequence ID" value="NZ_AWEY01000029.1"/>
</dbReference>
<keyword evidence="1" id="KW-0732">Signal</keyword>
<dbReference type="PANTHER" id="PTHR43447">
    <property type="entry name" value="ALPHA-AMYLASE"/>
    <property type="match status" value="1"/>
</dbReference>
<organism evidence="3 4">
    <name type="scientific">Segatella baroniae F0067</name>
    <dbReference type="NCBI Taxonomy" id="1115809"/>
    <lineage>
        <taxon>Bacteria</taxon>
        <taxon>Pseudomonadati</taxon>
        <taxon>Bacteroidota</taxon>
        <taxon>Bacteroidia</taxon>
        <taxon>Bacteroidales</taxon>
        <taxon>Prevotellaceae</taxon>
        <taxon>Segatella</taxon>
    </lineage>
</organism>
<comment type="caution">
    <text evidence="3">The sequence shown here is derived from an EMBL/GenBank/DDBJ whole genome shotgun (WGS) entry which is preliminary data.</text>
</comment>
<accession>U2P5T9</accession>
<dbReference type="Pfam" id="PF00128">
    <property type="entry name" value="Alpha-amylase"/>
    <property type="match status" value="1"/>
</dbReference>
<dbReference type="PATRIC" id="fig|1115809.3.peg.1580"/>
<feature type="domain" description="Glycosyl hydrolase family 13 catalytic" evidence="2">
    <location>
        <begin position="30"/>
        <end position="358"/>
    </location>
</feature>
<protein>
    <submittedName>
        <fullName evidence="3">Alpha amylase, catalytic domain protein</fullName>
    </submittedName>
</protein>
<reference evidence="3 4" key="1">
    <citation type="submission" date="2013-08" db="EMBL/GenBank/DDBJ databases">
        <authorList>
            <person name="Durkin A.S."/>
            <person name="Haft D.R."/>
            <person name="McCorrison J."/>
            <person name="Torralba M."/>
            <person name="Gillis M."/>
            <person name="Haft D.H."/>
            <person name="Methe B."/>
            <person name="Sutton G."/>
            <person name="Nelson K.E."/>
        </authorList>
    </citation>
    <scope>NUCLEOTIDE SEQUENCE [LARGE SCALE GENOMIC DNA]</scope>
    <source>
        <strain evidence="3 4">F0067</strain>
    </source>
</reference>
<keyword evidence="4" id="KW-1185">Reference proteome</keyword>
<evidence type="ECO:0000313" key="4">
    <source>
        <dbReference type="Proteomes" id="UP000016648"/>
    </source>
</evidence>
<evidence type="ECO:0000313" key="3">
    <source>
        <dbReference type="EMBL" id="ERK39079.1"/>
    </source>
</evidence>
<dbReference type="Pfam" id="PF13290">
    <property type="entry name" value="CHB_HEX_C_1"/>
    <property type="match status" value="1"/>
</dbReference>
<evidence type="ECO:0000259" key="2">
    <source>
        <dbReference type="SMART" id="SM00642"/>
    </source>
</evidence>
<feature type="signal peptide" evidence="1">
    <location>
        <begin position="1"/>
        <end position="19"/>
    </location>
</feature>
<evidence type="ECO:0000256" key="1">
    <source>
        <dbReference type="SAM" id="SignalP"/>
    </source>
</evidence>
<dbReference type="CDD" id="cd11314">
    <property type="entry name" value="AmyAc_arch_bac_plant_AmyA"/>
    <property type="match status" value="1"/>
</dbReference>
<name>U2P5T9_9BACT</name>
<dbReference type="Proteomes" id="UP000016648">
    <property type="component" value="Unassembled WGS sequence"/>
</dbReference>
<dbReference type="InterPro" id="IPR017853">
    <property type="entry name" value="GH"/>
</dbReference>
<feature type="chain" id="PRO_5004632613" evidence="1">
    <location>
        <begin position="20"/>
        <end position="670"/>
    </location>
</feature>
<dbReference type="Gene3D" id="2.60.120.260">
    <property type="entry name" value="Galactose-binding domain-like"/>
    <property type="match status" value="1"/>
</dbReference>
<dbReference type="SMART" id="SM00642">
    <property type="entry name" value="Aamy"/>
    <property type="match status" value="1"/>
</dbReference>
<dbReference type="InterPro" id="IPR006047">
    <property type="entry name" value="GH13_cat_dom"/>
</dbReference>
<dbReference type="AlphaFoldDB" id="U2P5T9"/>
<dbReference type="EMBL" id="AWEY01000029">
    <property type="protein sequence ID" value="ERK39079.1"/>
    <property type="molecule type" value="Genomic_DNA"/>
</dbReference>
<dbReference type="GO" id="GO:0005975">
    <property type="term" value="P:carbohydrate metabolic process"/>
    <property type="evidence" value="ECO:0007669"/>
    <property type="project" value="InterPro"/>
</dbReference>